<feature type="compositionally biased region" description="Pro residues" evidence="1">
    <location>
        <begin position="161"/>
        <end position="171"/>
    </location>
</feature>
<feature type="transmembrane region" description="Helical" evidence="2">
    <location>
        <begin position="298"/>
        <end position="316"/>
    </location>
</feature>
<gene>
    <name evidence="3" type="ORF">GCM10023322_38560</name>
</gene>
<dbReference type="SUPFAM" id="SSF55961">
    <property type="entry name" value="Bet v1-like"/>
    <property type="match status" value="1"/>
</dbReference>
<feature type="compositionally biased region" description="Low complexity" evidence="1">
    <location>
        <begin position="233"/>
        <end position="253"/>
    </location>
</feature>
<evidence type="ECO:0008006" key="5">
    <source>
        <dbReference type="Google" id="ProtNLM"/>
    </source>
</evidence>
<protein>
    <recommendedName>
        <fullName evidence="5">Carbon monoxide dehydrogenase subunit G</fullName>
    </recommendedName>
</protein>
<proteinExistence type="predicted"/>
<dbReference type="Pfam" id="PF06240">
    <property type="entry name" value="COXG"/>
    <property type="match status" value="1"/>
</dbReference>
<keyword evidence="2" id="KW-0472">Membrane</keyword>
<accession>A0ABP9RVZ5</accession>
<keyword evidence="4" id="KW-1185">Reference proteome</keyword>
<dbReference type="PANTHER" id="PTHR38588:SF1">
    <property type="entry name" value="BLL0334 PROTEIN"/>
    <property type="match status" value="1"/>
</dbReference>
<evidence type="ECO:0000313" key="4">
    <source>
        <dbReference type="Proteomes" id="UP001501570"/>
    </source>
</evidence>
<feature type="compositionally biased region" description="Low complexity" evidence="1">
    <location>
        <begin position="150"/>
        <end position="160"/>
    </location>
</feature>
<keyword evidence="2" id="KW-0812">Transmembrane</keyword>
<dbReference type="InterPro" id="IPR023393">
    <property type="entry name" value="START-like_dom_sf"/>
</dbReference>
<dbReference type="CDD" id="cd07823">
    <property type="entry name" value="SRPBCC_5"/>
    <property type="match status" value="1"/>
</dbReference>
<dbReference type="RefSeq" id="WP_345631371.1">
    <property type="nucleotide sequence ID" value="NZ_BAABJQ010000010.1"/>
</dbReference>
<evidence type="ECO:0000256" key="2">
    <source>
        <dbReference type="SAM" id="Phobius"/>
    </source>
</evidence>
<evidence type="ECO:0000256" key="1">
    <source>
        <dbReference type="SAM" id="MobiDB-lite"/>
    </source>
</evidence>
<dbReference type="InterPro" id="IPR010419">
    <property type="entry name" value="CO_DH_gsu"/>
</dbReference>
<dbReference type="EMBL" id="BAABJQ010000010">
    <property type="protein sequence ID" value="GAA5188260.1"/>
    <property type="molecule type" value="Genomic_DNA"/>
</dbReference>
<dbReference type="Proteomes" id="UP001501570">
    <property type="component" value="Unassembled WGS sequence"/>
</dbReference>
<comment type="caution">
    <text evidence="3">The sequence shown here is derived from an EMBL/GenBank/DDBJ whole genome shotgun (WGS) entry which is preliminary data.</text>
</comment>
<dbReference type="PANTHER" id="PTHR38588">
    <property type="entry name" value="BLL0334 PROTEIN"/>
    <property type="match status" value="1"/>
</dbReference>
<reference evidence="4" key="1">
    <citation type="journal article" date="2019" name="Int. J. Syst. Evol. Microbiol.">
        <title>The Global Catalogue of Microorganisms (GCM) 10K type strain sequencing project: providing services to taxonomists for standard genome sequencing and annotation.</title>
        <authorList>
            <consortium name="The Broad Institute Genomics Platform"/>
            <consortium name="The Broad Institute Genome Sequencing Center for Infectious Disease"/>
            <person name="Wu L."/>
            <person name="Ma J."/>
        </authorList>
    </citation>
    <scope>NUCLEOTIDE SEQUENCE [LARGE SCALE GENOMIC DNA]</scope>
    <source>
        <strain evidence="4">JCM 18304</strain>
    </source>
</reference>
<organism evidence="3 4">
    <name type="scientific">Rugosimonospora acidiphila</name>
    <dbReference type="NCBI Taxonomy" id="556531"/>
    <lineage>
        <taxon>Bacteria</taxon>
        <taxon>Bacillati</taxon>
        <taxon>Actinomycetota</taxon>
        <taxon>Actinomycetes</taxon>
        <taxon>Micromonosporales</taxon>
        <taxon>Micromonosporaceae</taxon>
        <taxon>Rugosimonospora</taxon>
    </lineage>
</organism>
<evidence type="ECO:0000313" key="3">
    <source>
        <dbReference type="EMBL" id="GAA5188260.1"/>
    </source>
</evidence>
<name>A0ABP9RVZ5_9ACTN</name>
<feature type="region of interest" description="Disordered" evidence="1">
    <location>
        <begin position="150"/>
        <end position="277"/>
    </location>
</feature>
<keyword evidence="2" id="KW-1133">Transmembrane helix</keyword>
<feature type="compositionally biased region" description="Low complexity" evidence="1">
    <location>
        <begin position="172"/>
        <end position="210"/>
    </location>
</feature>
<sequence>MRLDNEFVVPRPVDEAWTVLTDVERIAPCMPGAQLTEVVGDSYHGTVRIKVGPVVAQYGGAVRFTELDAERHRVVLEAKGKERSGRGLASALVTADLTGEDGGTRVKVSTDLTISGPLAQFGRGAIAEVSSRLLNQFVDQLKETVLRDGATTPDADARPTPAVPAPAPSPEATPTEAAATASTPAGTVTGAATHGTTAHGATAHGATAHDATVHEATTPQTAPEAPSGAPPETASGAASKDSASGTAASGATAPVPPRPASPGAGGPARAGEGAPAPPEPVAPANLLRVAAVPILKRLLPLLIVIVVIVVLLVVWLT</sequence>
<dbReference type="Gene3D" id="3.30.530.20">
    <property type="match status" value="1"/>
</dbReference>